<dbReference type="KEGG" id="amin:AUMI_10460"/>
<dbReference type="AlphaFoldDB" id="A0A173LUV3"/>
<protein>
    <submittedName>
        <fullName evidence="1">Uncharacterized protein</fullName>
    </submittedName>
</protein>
<dbReference type="EMBL" id="AP017457">
    <property type="protein sequence ID" value="BAU98589.1"/>
    <property type="molecule type" value="Genomic_DNA"/>
</dbReference>
<evidence type="ECO:0000313" key="2">
    <source>
        <dbReference type="Proteomes" id="UP000243847"/>
    </source>
</evidence>
<organism evidence="1 2">
    <name type="scientific">Aurantimicrobium minutum</name>
    <dbReference type="NCBI Taxonomy" id="708131"/>
    <lineage>
        <taxon>Bacteria</taxon>
        <taxon>Bacillati</taxon>
        <taxon>Actinomycetota</taxon>
        <taxon>Actinomycetes</taxon>
        <taxon>Micrococcales</taxon>
        <taxon>Microbacteriaceae</taxon>
        <taxon>Aurantimicrobium</taxon>
    </lineage>
</organism>
<accession>A0A173LUV3</accession>
<evidence type="ECO:0000313" key="1">
    <source>
        <dbReference type="EMBL" id="BAU98589.1"/>
    </source>
</evidence>
<proteinExistence type="predicted"/>
<dbReference type="Proteomes" id="UP000243847">
    <property type="component" value="Chromosome sequence1"/>
</dbReference>
<sequence length="164" mass="18002">MVAALFLKAEAFAYPDVMSDLNEVGQRDNWICWLCDTAVDPDASVNSDRGPSVDSYSVAKSKKNVVTVERLAHRDCNTMKGKKAPVVPWGTELLVIDPSPIVATVDRLQRKGGREVIARCPSQEDAEQASEWLLDRLSRYAPDLSVSTQITSGGGQYMLFLVAN</sequence>
<gene>
    <name evidence="1" type="ORF">AUMI_10460</name>
</gene>
<reference evidence="1 2" key="1">
    <citation type="journal article" date="2016" name="Genome Announc.">
        <title>Complete Genome Sequence of Aurantimicrobium minutum Type Strain KNCT, a Planktonic Ultramicrobacterium Isolated from River Water.</title>
        <authorList>
            <person name="Nakai R."/>
            <person name="Fujisawa T."/>
            <person name="Nakamura Y."/>
            <person name="Nishide H."/>
            <person name="Uchiyama I."/>
            <person name="Baba T."/>
            <person name="Toyoda A."/>
            <person name="Fujiyama A."/>
            <person name="Naganuma T."/>
            <person name="Niki H."/>
        </authorList>
    </citation>
    <scope>NUCLEOTIDE SEQUENCE [LARGE SCALE GENOMIC DNA]</scope>
    <source>
        <strain evidence="1 2">KNC</strain>
    </source>
</reference>
<name>A0A173LUV3_9MICO</name>